<proteinExistence type="predicted"/>
<accession>A0A160TX08</accession>
<sequence>MWHKITATALIGQQAIAQFRSRSLEPRSNQINACDLIA</sequence>
<evidence type="ECO:0000313" key="1">
    <source>
        <dbReference type="EMBL" id="CUS55027.1"/>
    </source>
</evidence>
<dbReference type="AlphaFoldDB" id="A0A160TX08"/>
<protein>
    <submittedName>
        <fullName evidence="1">Uncharacterized protein</fullName>
    </submittedName>
</protein>
<gene>
    <name evidence="1" type="ORF">MGWOODY_XGa2095</name>
</gene>
<organism evidence="1">
    <name type="scientific">hydrothermal vent metagenome</name>
    <dbReference type="NCBI Taxonomy" id="652676"/>
    <lineage>
        <taxon>unclassified sequences</taxon>
        <taxon>metagenomes</taxon>
        <taxon>ecological metagenomes</taxon>
    </lineage>
</organism>
<reference evidence="1" key="1">
    <citation type="submission" date="2015-10" db="EMBL/GenBank/DDBJ databases">
        <authorList>
            <person name="Gilbert D.G."/>
        </authorList>
    </citation>
    <scope>NUCLEOTIDE SEQUENCE</scope>
</reference>
<name>A0A160TX08_9ZZZZ</name>
<dbReference type="EMBL" id="CZRL01000120">
    <property type="protein sequence ID" value="CUS55027.1"/>
    <property type="molecule type" value="Genomic_DNA"/>
</dbReference>